<feature type="compositionally biased region" description="Basic and acidic residues" evidence="2">
    <location>
        <begin position="341"/>
        <end position="354"/>
    </location>
</feature>
<feature type="compositionally biased region" description="Low complexity" evidence="2">
    <location>
        <begin position="1382"/>
        <end position="1397"/>
    </location>
</feature>
<dbReference type="GeneID" id="87898428"/>
<feature type="coiled-coil region" evidence="1">
    <location>
        <begin position="884"/>
        <end position="918"/>
    </location>
</feature>
<feature type="compositionally biased region" description="Polar residues" evidence="2">
    <location>
        <begin position="25"/>
        <end position="38"/>
    </location>
</feature>
<name>A0ABR0FKU9_9PEZI</name>
<gene>
    <name evidence="3" type="primary">PaME4</name>
    <name evidence="3" type="ORF">QC761_406700</name>
</gene>
<feature type="compositionally biased region" description="Polar residues" evidence="2">
    <location>
        <begin position="1470"/>
        <end position="1482"/>
    </location>
</feature>
<dbReference type="PANTHER" id="PTHR45615">
    <property type="entry name" value="MYOSIN HEAVY CHAIN, NON-MUSCLE"/>
    <property type="match status" value="1"/>
</dbReference>
<evidence type="ECO:0000256" key="1">
    <source>
        <dbReference type="SAM" id="Coils"/>
    </source>
</evidence>
<feature type="compositionally biased region" description="Low complexity" evidence="2">
    <location>
        <begin position="1166"/>
        <end position="1176"/>
    </location>
</feature>
<keyword evidence="1" id="KW-0175">Coiled coil</keyword>
<feature type="compositionally biased region" description="Basic and acidic residues" evidence="2">
    <location>
        <begin position="367"/>
        <end position="376"/>
    </location>
</feature>
<comment type="caution">
    <text evidence="3">The sequence shown here is derived from an EMBL/GenBank/DDBJ whole genome shotgun (WGS) entry which is preliminary data.</text>
</comment>
<sequence length="1503" mass="167796">MEQPFPTEFDTSHGRGQITRKPFDSSPNDGQSPNTEPTLSAEKPANPKNIVDLTDIENGKLPQIPEDPSTEPDATKSFSYGPPVTVVPNRFTARSPGKPTTPTGLHEQHIKAPPQAHIPKFPTIEGKPGLTRFSGRNRRNRVIPNPLDARRVSPIQSFHPFPDNGDFRNNDPAAHGPKQPSPHPPFQPHPFPDLPSPKVATAHVTYPQPAYVEDAVSTVHGAEPSSIDVTSPVKLNAMATDPGYDDEDYGFDNNAEYYAEMPDQYVPQHHPLPSDFAISSPQVTPQVKKTSIHPSAPKHTTGDSRSSRGSRSHRHPGDRPAHRHRMQPAIKPFRKTNSASRKAETMRKMDESMRNVRAQSHSSNISRRRDAPDTRKAQHQQFLRPEKSSAKSVTSSPELKQQTVRVRHKFASNMAEVLNEFNMDQETALLKQRERYRENIKSLKLELERAAEESSALVAQSIEKSKEIQNLQASEAEKDARIVELHTKLENFEQQNTTLAEKFAAFKSRCNSIIEEQRALYNDTKSRCEETITEVRNIASARISEAEAVAQKGEKVRKALMERVHQDIAQNKRESSELYEKIRTLTQQVEEKDHQIARDQETIRGLSTRIQDIQASSERFEKLAAKNEEVLCNIGELITEESSRREESAKETNEWLDSISCQLEKVSQTVVDQPELTTSLGETQAKSLNDINAKLEAMLVSREYVSDATSQLSTCIETQILRVLQRLDSQFDTMGQQLALKAEEKAVLSALLEEKKARCGALEQEIVTLQQKSREQTERIDALQQNISAMESQHGNDQEEIQRLKDIGSRLEDENEKFSDEVELKTAMIRELEDKLRSKGETYSAEVRTFGIEVSKLNQALREQEHSNQITVKQVSEAARNQVKVEMERIIADTRRMLQQTERQRDTLVGEIKMLKGTIQENESRHQTAIRNATETAQSETRIDMERTMSADQRLLAETQKHRDKLITEVRKLEEAIQERQQSTLEAVQKASDTARREARDEMERVIADTTKFLEQAQQHLEKVVQEKEQERERNSHLVDSLKGMLAAEEATKNRVIQESTERLAERSQQIEDLKARVTSLEAERDAARKAVAELSSERDHQRVRCEAMASGLMDWARQYGHPTDAIREQFAHGKVEEIKACVLHTLAQLALSQRLKALNTEPSSEHSQSQDSSGQAAISPQERPRVEVETANMDDSTTLLGSPGSLTGENPGTLLGGASATSLSSPSNDPGSQRRRVVIRTPMSEPDPVPPTVDQEKIRRREALQPKSVLRRVTRSASSGRLSQENIAGVTEAGTSPAPLGIQHIVPNIPTPTRPTPVATTVKPATKRLTKRKAPASGGSRATRSKTTPLAAPDEHPISALGGSRTLSLEPDSPDQPPKSTGPQQGQTALQAAGQTNSSTLGGPQRPSPAERTPLPNSAGSWTSSQPQPANAEDYGIRRRRRSLSPALETDASGLPILRSQPRFWSRPQVPSTASQPQELQTYRNIGDYQDSIIDSQETHEA</sequence>
<dbReference type="RefSeq" id="XP_062732586.1">
    <property type="nucleotide sequence ID" value="XM_062878946.1"/>
</dbReference>
<feature type="compositionally biased region" description="Low complexity" evidence="2">
    <location>
        <begin position="1213"/>
        <end position="1226"/>
    </location>
</feature>
<feature type="coiled-coil region" evidence="1">
    <location>
        <begin position="956"/>
        <end position="1098"/>
    </location>
</feature>
<reference evidence="3 4" key="1">
    <citation type="journal article" date="2023" name="bioRxiv">
        <title>High-quality genome assemblies of four members of thePodospora anserinaspecies complex.</title>
        <authorList>
            <person name="Ament-Velasquez S.L."/>
            <person name="Vogan A.A."/>
            <person name="Wallerman O."/>
            <person name="Hartmann F."/>
            <person name="Gautier V."/>
            <person name="Silar P."/>
            <person name="Giraud T."/>
            <person name="Johannesson H."/>
        </authorList>
    </citation>
    <scope>NUCLEOTIDE SEQUENCE [LARGE SCALE GENOMIC DNA]</scope>
    <source>
        <strain evidence="3 4">CBS 112042</strain>
    </source>
</reference>
<feature type="region of interest" description="Disordered" evidence="2">
    <location>
        <begin position="265"/>
        <end position="401"/>
    </location>
</feature>
<evidence type="ECO:0000313" key="3">
    <source>
        <dbReference type="EMBL" id="KAK4643610.1"/>
    </source>
</evidence>
<evidence type="ECO:0000313" key="4">
    <source>
        <dbReference type="Proteomes" id="UP001322138"/>
    </source>
</evidence>
<feature type="compositionally biased region" description="Polar residues" evidence="2">
    <location>
        <begin position="390"/>
        <end position="401"/>
    </location>
</feature>
<evidence type="ECO:0000256" key="2">
    <source>
        <dbReference type="SAM" id="MobiDB-lite"/>
    </source>
</evidence>
<accession>A0ABR0FKU9</accession>
<proteinExistence type="predicted"/>
<keyword evidence="4" id="KW-1185">Reference proteome</keyword>
<feature type="region of interest" description="Disordered" evidence="2">
    <location>
        <begin position="1"/>
        <end position="202"/>
    </location>
</feature>
<dbReference type="EMBL" id="JAFFGZ010000006">
    <property type="protein sequence ID" value="KAK4643610.1"/>
    <property type="molecule type" value="Genomic_DNA"/>
</dbReference>
<feature type="region of interest" description="Disordered" evidence="2">
    <location>
        <begin position="1159"/>
        <end position="1235"/>
    </location>
</feature>
<feature type="coiled-coil region" evidence="1">
    <location>
        <begin position="426"/>
        <end position="502"/>
    </location>
</feature>
<evidence type="ECO:0008006" key="5">
    <source>
        <dbReference type="Google" id="ProtNLM"/>
    </source>
</evidence>
<feature type="compositionally biased region" description="Pro residues" evidence="2">
    <location>
        <begin position="179"/>
        <end position="195"/>
    </location>
</feature>
<dbReference type="Proteomes" id="UP001322138">
    <property type="component" value="Unassembled WGS sequence"/>
</dbReference>
<feature type="compositionally biased region" description="Polar residues" evidence="2">
    <location>
        <begin position="1194"/>
        <end position="1211"/>
    </location>
</feature>
<feature type="compositionally biased region" description="Basic residues" evidence="2">
    <location>
        <begin position="1326"/>
        <end position="1335"/>
    </location>
</feature>
<feature type="compositionally biased region" description="Polar residues" evidence="2">
    <location>
        <begin position="277"/>
        <end position="293"/>
    </location>
</feature>
<dbReference type="PANTHER" id="PTHR45615:SF40">
    <property type="entry name" value="MYOSIN HEAVY CHAIN, NON-MUSCLE"/>
    <property type="match status" value="1"/>
</dbReference>
<protein>
    <recommendedName>
        <fullName evidence="5">Myosin</fullName>
    </recommendedName>
</protein>
<feature type="region of interest" description="Disordered" evidence="2">
    <location>
        <begin position="1308"/>
        <end position="1482"/>
    </location>
</feature>
<feature type="compositionally biased region" description="Polar residues" evidence="2">
    <location>
        <begin position="1416"/>
        <end position="1430"/>
    </location>
</feature>
<organism evidence="3 4">
    <name type="scientific">Podospora bellae-mahoneyi</name>
    <dbReference type="NCBI Taxonomy" id="2093777"/>
    <lineage>
        <taxon>Eukaryota</taxon>
        <taxon>Fungi</taxon>
        <taxon>Dikarya</taxon>
        <taxon>Ascomycota</taxon>
        <taxon>Pezizomycotina</taxon>
        <taxon>Sordariomycetes</taxon>
        <taxon>Sordariomycetidae</taxon>
        <taxon>Sordariales</taxon>
        <taxon>Podosporaceae</taxon>
        <taxon>Podospora</taxon>
    </lineage>
</organism>
<feature type="coiled-coil region" evidence="1">
    <location>
        <begin position="745"/>
        <end position="835"/>
    </location>
</feature>